<dbReference type="AlphaFoldDB" id="A0A392RWY8"/>
<dbReference type="Proteomes" id="UP000265520">
    <property type="component" value="Unassembled WGS sequence"/>
</dbReference>
<reference evidence="1 2" key="1">
    <citation type="journal article" date="2018" name="Front. Plant Sci.">
        <title>Red Clover (Trifolium pratense) and Zigzag Clover (T. medium) - A Picture of Genomic Similarities and Differences.</title>
        <authorList>
            <person name="Dluhosova J."/>
            <person name="Istvanek J."/>
            <person name="Nedelnik J."/>
            <person name="Repkova J."/>
        </authorList>
    </citation>
    <scope>NUCLEOTIDE SEQUENCE [LARGE SCALE GENOMIC DNA]</scope>
    <source>
        <strain evidence="2">cv. 10/8</strain>
        <tissue evidence="1">Leaf</tissue>
    </source>
</reference>
<feature type="non-terminal residue" evidence="1">
    <location>
        <position position="1"/>
    </location>
</feature>
<keyword evidence="2" id="KW-1185">Reference proteome</keyword>
<comment type="caution">
    <text evidence="1">The sequence shown here is derived from an EMBL/GenBank/DDBJ whole genome shotgun (WGS) entry which is preliminary data.</text>
</comment>
<evidence type="ECO:0000313" key="2">
    <source>
        <dbReference type="Proteomes" id="UP000265520"/>
    </source>
</evidence>
<name>A0A392RWY8_9FABA</name>
<protein>
    <submittedName>
        <fullName evidence="1">Uncharacterized protein</fullName>
    </submittedName>
</protein>
<evidence type="ECO:0000313" key="1">
    <source>
        <dbReference type="EMBL" id="MCI40889.1"/>
    </source>
</evidence>
<organism evidence="1 2">
    <name type="scientific">Trifolium medium</name>
    <dbReference type="NCBI Taxonomy" id="97028"/>
    <lineage>
        <taxon>Eukaryota</taxon>
        <taxon>Viridiplantae</taxon>
        <taxon>Streptophyta</taxon>
        <taxon>Embryophyta</taxon>
        <taxon>Tracheophyta</taxon>
        <taxon>Spermatophyta</taxon>
        <taxon>Magnoliopsida</taxon>
        <taxon>eudicotyledons</taxon>
        <taxon>Gunneridae</taxon>
        <taxon>Pentapetalae</taxon>
        <taxon>rosids</taxon>
        <taxon>fabids</taxon>
        <taxon>Fabales</taxon>
        <taxon>Fabaceae</taxon>
        <taxon>Papilionoideae</taxon>
        <taxon>50 kb inversion clade</taxon>
        <taxon>NPAAA clade</taxon>
        <taxon>Hologalegina</taxon>
        <taxon>IRL clade</taxon>
        <taxon>Trifolieae</taxon>
        <taxon>Trifolium</taxon>
    </lineage>
</organism>
<proteinExistence type="predicted"/>
<accession>A0A392RWY8</accession>
<dbReference type="EMBL" id="LXQA010285069">
    <property type="protein sequence ID" value="MCI40889.1"/>
    <property type="molecule type" value="Genomic_DNA"/>
</dbReference>
<sequence length="24" mass="2585">TTPFGTTALQRTTVGYVDADQVRS</sequence>